<feature type="compositionally biased region" description="Basic and acidic residues" evidence="1">
    <location>
        <begin position="1"/>
        <end position="22"/>
    </location>
</feature>
<dbReference type="InterPro" id="IPR011333">
    <property type="entry name" value="SKP1/BTB/POZ_sf"/>
</dbReference>
<reference evidence="3" key="1">
    <citation type="submission" date="2022-10" db="EMBL/GenBank/DDBJ databases">
        <title>Tapping the CABI collections for fungal endophytes: first genome assemblies for Collariella, Neodidymelliopsis, Ascochyta clinopodiicola, Didymella pomorum, Didymosphaeria variabile, Neocosmospora piperis and Neocucurbitaria cava.</title>
        <authorList>
            <person name="Hill R."/>
        </authorList>
    </citation>
    <scope>NUCLEOTIDE SEQUENCE</scope>
    <source>
        <strain evidence="3">IMI 355091</strain>
    </source>
</reference>
<gene>
    <name evidence="3" type="ORF">N0V91_004915</name>
</gene>
<proteinExistence type="predicted"/>
<dbReference type="PROSITE" id="PS50097">
    <property type="entry name" value="BTB"/>
    <property type="match status" value="1"/>
</dbReference>
<dbReference type="EMBL" id="JAPEVA010000030">
    <property type="protein sequence ID" value="KAJ4406031.1"/>
    <property type="molecule type" value="Genomic_DNA"/>
</dbReference>
<comment type="caution">
    <text evidence="3">The sequence shown here is derived from an EMBL/GenBank/DDBJ whole genome shotgun (WGS) entry which is preliminary data.</text>
</comment>
<feature type="domain" description="BTB" evidence="2">
    <location>
        <begin position="176"/>
        <end position="232"/>
    </location>
</feature>
<evidence type="ECO:0000313" key="4">
    <source>
        <dbReference type="Proteomes" id="UP001140510"/>
    </source>
</evidence>
<dbReference type="Proteomes" id="UP001140510">
    <property type="component" value="Unassembled WGS sequence"/>
</dbReference>
<dbReference type="AlphaFoldDB" id="A0A9W8ZDY6"/>
<organism evidence="3 4">
    <name type="scientific">Didymella pomorum</name>
    <dbReference type="NCBI Taxonomy" id="749634"/>
    <lineage>
        <taxon>Eukaryota</taxon>
        <taxon>Fungi</taxon>
        <taxon>Dikarya</taxon>
        <taxon>Ascomycota</taxon>
        <taxon>Pezizomycotina</taxon>
        <taxon>Dothideomycetes</taxon>
        <taxon>Pleosporomycetidae</taxon>
        <taxon>Pleosporales</taxon>
        <taxon>Pleosporineae</taxon>
        <taxon>Didymellaceae</taxon>
        <taxon>Didymella</taxon>
    </lineage>
</organism>
<accession>A0A9W8ZDY6</accession>
<dbReference type="PANTHER" id="PTHR47843:SF2">
    <property type="entry name" value="BTB DOMAIN-CONTAINING PROTEIN"/>
    <property type="match status" value="1"/>
</dbReference>
<protein>
    <recommendedName>
        <fullName evidence="2">BTB domain-containing protein</fullName>
    </recommendedName>
</protein>
<dbReference type="CDD" id="cd18186">
    <property type="entry name" value="BTB_POZ_ZBTB_KLHL-like"/>
    <property type="match status" value="1"/>
</dbReference>
<name>A0A9W8ZDY6_9PLEO</name>
<dbReference type="OrthoDB" id="194443at2759"/>
<dbReference type="Pfam" id="PF00651">
    <property type="entry name" value="BTB"/>
    <property type="match status" value="1"/>
</dbReference>
<sequence length="232" mass="26472">MTDSEATRPKRVREWNEGKYPEGPEDGGDNTYLRDQWYITAQLVMLKAYAFAHRTLCAKFTDALEHNIVDAYITGDTSPPWHEAVIYAFGHLPSGSSVLKIVIDTHCHHFDENYDREDNGQLQFRAQLPNTFLTGVMDRLAKLNGDQQAKVDDCRCIDTNDRYVELDRTAARNGIITILVGTDCVKYGVRRAILTQHSQYFKKALEVPWKEAEEGLLQLEDVEPETFGPFVD</sequence>
<dbReference type="Gene3D" id="3.30.710.10">
    <property type="entry name" value="Potassium Channel Kv1.1, Chain A"/>
    <property type="match status" value="1"/>
</dbReference>
<dbReference type="PANTHER" id="PTHR47843">
    <property type="entry name" value="BTB DOMAIN-CONTAINING PROTEIN-RELATED"/>
    <property type="match status" value="1"/>
</dbReference>
<dbReference type="InterPro" id="IPR000210">
    <property type="entry name" value="BTB/POZ_dom"/>
</dbReference>
<feature type="region of interest" description="Disordered" evidence="1">
    <location>
        <begin position="1"/>
        <end position="28"/>
    </location>
</feature>
<evidence type="ECO:0000259" key="2">
    <source>
        <dbReference type="PROSITE" id="PS50097"/>
    </source>
</evidence>
<dbReference type="SUPFAM" id="SSF54695">
    <property type="entry name" value="POZ domain"/>
    <property type="match status" value="1"/>
</dbReference>
<evidence type="ECO:0000256" key="1">
    <source>
        <dbReference type="SAM" id="MobiDB-lite"/>
    </source>
</evidence>
<keyword evidence="4" id="KW-1185">Reference proteome</keyword>
<evidence type="ECO:0000313" key="3">
    <source>
        <dbReference type="EMBL" id="KAJ4406031.1"/>
    </source>
</evidence>